<feature type="region of interest" description="Disordered" evidence="17">
    <location>
        <begin position="451"/>
        <end position="475"/>
    </location>
</feature>
<gene>
    <name evidence="23" type="primary">thbd</name>
</gene>
<dbReference type="SMART" id="SM00034">
    <property type="entry name" value="CLECT"/>
    <property type="match status" value="1"/>
</dbReference>
<feature type="transmembrane region" description="Helical" evidence="18">
    <location>
        <begin position="478"/>
        <end position="502"/>
    </location>
</feature>
<keyword evidence="10 18" id="KW-1133">Transmembrane helix</keyword>
<dbReference type="PROSITE" id="PS00010">
    <property type="entry name" value="ASX_HYDROXYL"/>
    <property type="match status" value="3"/>
</dbReference>
<dbReference type="SUPFAM" id="SSF57184">
    <property type="entry name" value="Growth factor receptor domain"/>
    <property type="match status" value="1"/>
</dbReference>
<dbReference type="Pfam" id="PF00059">
    <property type="entry name" value="Lectin_C"/>
    <property type="match status" value="1"/>
</dbReference>
<evidence type="ECO:0000259" key="20">
    <source>
        <dbReference type="PROSITE" id="PS50026"/>
    </source>
</evidence>
<evidence type="ECO:0000259" key="21">
    <source>
        <dbReference type="PROSITE" id="PS50041"/>
    </source>
</evidence>
<evidence type="ECO:0000313" key="22">
    <source>
        <dbReference type="Proteomes" id="UP000515150"/>
    </source>
</evidence>
<accession>A0A6P7LQA9</accession>
<dbReference type="FunFam" id="2.10.25.10:FF:000406">
    <property type="entry name" value="CD248 molecule"/>
    <property type="match status" value="1"/>
</dbReference>
<dbReference type="GO" id="GO:0030246">
    <property type="term" value="F:carbohydrate binding"/>
    <property type="evidence" value="ECO:0007669"/>
    <property type="project" value="UniProtKB-KW"/>
</dbReference>
<evidence type="ECO:0000256" key="9">
    <source>
        <dbReference type="ARBA" id="ARBA00022974"/>
    </source>
</evidence>
<feature type="region of interest" description="Disordered" evidence="17">
    <location>
        <begin position="513"/>
        <end position="535"/>
    </location>
</feature>
<sequence length="535" mass="57571">MLLVVALVFLSGAAADVNRNDGHCIEDRCFTAFEAPNDFTTAQGVCESLGGHLMTVRSSAANEIIKILLATVTGNYWIGLRLPDGCPDDATELKGFQWVTNDRNGDFSAWEPGFDGGCSSPLCVSVSKGRDFKWTQGACGESADGFLCEHSSRETCTTLTDAAQSVTYRTPLGFVREDPLSLPPGSVAVQRPSGSKYICDSGQWLQGPWSCEVDNGGCEHTCTTHHKKGPSCSCPPGEVVNASNKITCQMVADDPCAPLHCAHECQHDGESHACACKRGFQLGTDNRSCHDLNECEDRRQCPPTFRCVNTVGGFECVCDPGYKLTASRCVDEDECESAPCEHTCVNTPGSYKCTCDPGYVVDPESPSTCRLHCGAAECPAECDPNDDSQCNCPDGFIAEERDEGVFCLDIDECDSEQCDHGCKNTFGGYECTCYPGFTLVKKYKCVRSEDHTDGGESPARTPTTTFLPPPEPTRGPSAVSVGGLVGIILCTVFFVLLLVFLVHHICNRGEKTESAGELKTPEGESHGLERVATDK</sequence>
<dbReference type="PANTHER" id="PTHR14789">
    <property type="entry name" value="CHONDROLECTIN VARIANT CHODLFDELTAE"/>
    <property type="match status" value="1"/>
</dbReference>
<dbReference type="InterPro" id="IPR000742">
    <property type="entry name" value="EGF"/>
</dbReference>
<keyword evidence="13" id="KW-0325">Glycoprotein</keyword>
<dbReference type="PRINTS" id="PR00907">
    <property type="entry name" value="THRMBOMODULN"/>
</dbReference>
<dbReference type="GeneID" id="114849591"/>
<feature type="domain" description="EGF-like" evidence="20">
    <location>
        <begin position="409"/>
        <end position="446"/>
    </location>
</feature>
<dbReference type="KEGG" id="bspl:114849591"/>
<dbReference type="SUPFAM" id="SSF57196">
    <property type="entry name" value="EGF/Laminin"/>
    <property type="match status" value="2"/>
</dbReference>
<dbReference type="PROSITE" id="PS50041">
    <property type="entry name" value="C_TYPE_LECTIN_2"/>
    <property type="match status" value="1"/>
</dbReference>
<keyword evidence="8" id="KW-0677">Repeat</keyword>
<dbReference type="SUPFAM" id="SSF56436">
    <property type="entry name" value="C-type lectin-like"/>
    <property type="match status" value="1"/>
</dbReference>
<comment type="caution">
    <text evidence="16">Lacks conserved residue(s) required for the propagation of feature annotation.</text>
</comment>
<comment type="subcellular location">
    <subcellularLocation>
        <location evidence="1">Membrane</location>
        <topology evidence="1">Single-pass type I membrane protein</topology>
    </subcellularLocation>
</comment>
<dbReference type="InterPro" id="IPR000152">
    <property type="entry name" value="EGF-type_Asp/Asn_hydroxyl_site"/>
</dbReference>
<dbReference type="SMART" id="SM00181">
    <property type="entry name" value="EGF"/>
    <property type="match status" value="6"/>
</dbReference>
<evidence type="ECO:0000256" key="5">
    <source>
        <dbReference type="ARBA" id="ARBA00022692"/>
    </source>
</evidence>
<dbReference type="PANTHER" id="PTHR14789:SF9">
    <property type="entry name" value="THROMBOMODULIN"/>
    <property type="match status" value="1"/>
</dbReference>
<evidence type="ECO:0000256" key="10">
    <source>
        <dbReference type="ARBA" id="ARBA00022989"/>
    </source>
</evidence>
<feature type="chain" id="PRO_5028250399" description="Thrombomodulin" evidence="19">
    <location>
        <begin position="16"/>
        <end position="535"/>
    </location>
</feature>
<dbReference type="CTD" id="7056"/>
<dbReference type="InterPro" id="IPR001304">
    <property type="entry name" value="C-type_lectin-like"/>
</dbReference>
<dbReference type="InterPro" id="IPR051505">
    <property type="entry name" value="C-type_lectin_domain"/>
</dbReference>
<keyword evidence="7" id="KW-0430">Lectin</keyword>
<dbReference type="GO" id="GO:0004888">
    <property type="term" value="F:transmembrane signaling receptor activity"/>
    <property type="evidence" value="ECO:0007669"/>
    <property type="project" value="InterPro"/>
</dbReference>
<organism evidence="22 23">
    <name type="scientific">Betta splendens</name>
    <name type="common">Siamese fighting fish</name>
    <dbReference type="NCBI Taxonomy" id="158456"/>
    <lineage>
        <taxon>Eukaryota</taxon>
        <taxon>Metazoa</taxon>
        <taxon>Chordata</taxon>
        <taxon>Craniata</taxon>
        <taxon>Vertebrata</taxon>
        <taxon>Euteleostomi</taxon>
        <taxon>Actinopterygii</taxon>
        <taxon>Neopterygii</taxon>
        <taxon>Teleostei</taxon>
        <taxon>Neoteleostei</taxon>
        <taxon>Acanthomorphata</taxon>
        <taxon>Anabantaria</taxon>
        <taxon>Anabantiformes</taxon>
        <taxon>Anabantoidei</taxon>
        <taxon>Osphronemidae</taxon>
        <taxon>Betta</taxon>
    </lineage>
</organism>
<dbReference type="Pfam" id="PF07645">
    <property type="entry name" value="EGF_CA"/>
    <property type="match status" value="3"/>
</dbReference>
<dbReference type="Proteomes" id="UP000515150">
    <property type="component" value="Chromosome 24"/>
</dbReference>
<dbReference type="GO" id="GO:0005509">
    <property type="term" value="F:calcium ion binding"/>
    <property type="evidence" value="ECO:0007669"/>
    <property type="project" value="InterPro"/>
</dbReference>
<dbReference type="InterPro" id="IPR015149">
    <property type="entry name" value="Tme5_EGF-like"/>
</dbReference>
<dbReference type="PROSITE" id="PS01187">
    <property type="entry name" value="EGF_CA"/>
    <property type="match status" value="2"/>
</dbReference>
<proteinExistence type="predicted"/>
<keyword evidence="6 19" id="KW-0732">Signal</keyword>
<evidence type="ECO:0000256" key="17">
    <source>
        <dbReference type="SAM" id="MobiDB-lite"/>
    </source>
</evidence>
<dbReference type="OrthoDB" id="4062651at2759"/>
<dbReference type="InterPro" id="IPR016186">
    <property type="entry name" value="C-type_lectin-like/link_sf"/>
</dbReference>
<keyword evidence="22" id="KW-1185">Reference proteome</keyword>
<dbReference type="InterPro" id="IPR049883">
    <property type="entry name" value="NOTCH1_EGF-like"/>
</dbReference>
<dbReference type="Gene3D" id="3.10.100.10">
    <property type="entry name" value="Mannose-Binding Protein A, subunit A"/>
    <property type="match status" value="1"/>
</dbReference>
<keyword evidence="4" id="KW-0597">Phosphoprotein</keyword>
<keyword evidence="9" id="KW-0654">Proteoglycan</keyword>
<feature type="domain" description="EGF-like" evidence="20">
    <location>
        <begin position="291"/>
        <end position="330"/>
    </location>
</feature>
<evidence type="ECO:0000256" key="2">
    <source>
        <dbReference type="ARBA" id="ARBA00019822"/>
    </source>
</evidence>
<evidence type="ECO:0000256" key="7">
    <source>
        <dbReference type="ARBA" id="ARBA00022734"/>
    </source>
</evidence>
<protein>
    <recommendedName>
        <fullName evidence="2">Thrombomodulin</fullName>
    </recommendedName>
</protein>
<evidence type="ECO:0000256" key="11">
    <source>
        <dbReference type="ARBA" id="ARBA00023136"/>
    </source>
</evidence>
<dbReference type="PROSITE" id="PS50026">
    <property type="entry name" value="EGF_3"/>
    <property type="match status" value="3"/>
</dbReference>
<feature type="domain" description="EGF-like" evidence="20">
    <location>
        <begin position="331"/>
        <end position="370"/>
    </location>
</feature>
<dbReference type="RefSeq" id="XP_028997021.1">
    <property type="nucleotide sequence ID" value="XM_029141188.3"/>
</dbReference>
<evidence type="ECO:0000256" key="16">
    <source>
        <dbReference type="PROSITE-ProRule" id="PRU00076"/>
    </source>
</evidence>
<dbReference type="InterPro" id="IPR001881">
    <property type="entry name" value="EGF-like_Ca-bd_dom"/>
</dbReference>
<dbReference type="SMART" id="SM00179">
    <property type="entry name" value="EGF_CA"/>
    <property type="match status" value="4"/>
</dbReference>
<dbReference type="InterPro" id="IPR009030">
    <property type="entry name" value="Growth_fac_rcpt_cys_sf"/>
</dbReference>
<evidence type="ECO:0000313" key="23">
    <source>
        <dbReference type="RefSeq" id="XP_028997021.1"/>
    </source>
</evidence>
<evidence type="ECO:0000256" key="6">
    <source>
        <dbReference type="ARBA" id="ARBA00022729"/>
    </source>
</evidence>
<dbReference type="AlphaFoldDB" id="A0A6P7LQA9"/>
<keyword evidence="3 16" id="KW-0245">EGF-like domain</keyword>
<evidence type="ECO:0000256" key="14">
    <source>
        <dbReference type="ARBA" id="ARBA00045242"/>
    </source>
</evidence>
<comment type="subunit">
    <text evidence="15">Interacts with ITGAL, ITGAM and ITGB2. Interacts with thrombin/F2; this interaction switches the specificity of thrombin from a procoagulant to an anticoagulant and antifibrinolytic protease. Interacts with ANGP1 and ANGP2; these interactions significantly inhibit the generation of activated PC and TAFIa/CPB2 by the thrombin/thrombomodulin complex. Interacts with PF4; this interaction enhances generation of activated protein C. Interacts with HMGB1; this interaction inhibits HMGB1 inflammatory activity.</text>
</comment>
<comment type="function">
    <text evidence="14">Endothelial cell receptor that plays a critical role in regulating several physiological processes including hemostasis, coagulation, fibrinolysis, inflammation, and angiogenesis. Acts as a cofactor for thrombin activation of protein C/PROC on the surface of vascular endothelial cells leading to initiation of the activated protein C anticoagulant pathway. Also accelerates the activation of the plasma carboxypeptidase B2/CPB2, which catalyzes removal of C-terminal basic amino acids from its substrates including kinins or anaphylatoxins leading to fibrinolysis inhibition. Plays critical protective roles in changing the cleavage specificity of protease-activated receptor 1/PAR1, inhibiting endothelial cell permeability and inflammation. Suppresses inflammation distinctly from its anticoagulant cofactor activity by sequestering HMGB1 thereby preventing it from engaging cellular receptors such as RAGE and contributing to the inflammatory response.</text>
</comment>
<keyword evidence="12" id="KW-1015">Disulfide bond</keyword>
<evidence type="ECO:0000256" key="12">
    <source>
        <dbReference type="ARBA" id="ARBA00023157"/>
    </source>
</evidence>
<keyword evidence="11 18" id="KW-0472">Membrane</keyword>
<name>A0A6P7LQA9_BETSP</name>
<dbReference type="Pfam" id="PF09064">
    <property type="entry name" value="EGF_Tme5"/>
    <property type="match status" value="1"/>
</dbReference>
<evidence type="ECO:0000256" key="1">
    <source>
        <dbReference type="ARBA" id="ARBA00004479"/>
    </source>
</evidence>
<dbReference type="Gene3D" id="2.10.25.10">
    <property type="entry name" value="Laminin"/>
    <property type="match status" value="6"/>
</dbReference>
<evidence type="ECO:0000256" key="15">
    <source>
        <dbReference type="ARBA" id="ARBA00046453"/>
    </source>
</evidence>
<evidence type="ECO:0000256" key="3">
    <source>
        <dbReference type="ARBA" id="ARBA00022536"/>
    </source>
</evidence>
<evidence type="ECO:0000256" key="8">
    <source>
        <dbReference type="ARBA" id="ARBA00022737"/>
    </source>
</evidence>
<reference evidence="23" key="1">
    <citation type="submission" date="2025-08" db="UniProtKB">
        <authorList>
            <consortium name="RefSeq"/>
        </authorList>
    </citation>
    <scope>IDENTIFICATION</scope>
</reference>
<keyword evidence="5 18" id="KW-0812">Transmembrane</keyword>
<dbReference type="CDD" id="cd00054">
    <property type="entry name" value="EGF_CA"/>
    <property type="match status" value="2"/>
</dbReference>
<dbReference type="GO" id="GO:0016020">
    <property type="term" value="C:membrane"/>
    <property type="evidence" value="ECO:0007669"/>
    <property type="project" value="UniProtKB-SubCell"/>
</dbReference>
<feature type="signal peptide" evidence="19">
    <location>
        <begin position="1"/>
        <end position="15"/>
    </location>
</feature>
<dbReference type="InterPro" id="IPR016187">
    <property type="entry name" value="CTDL_fold"/>
</dbReference>
<evidence type="ECO:0000256" key="18">
    <source>
        <dbReference type="SAM" id="Phobius"/>
    </source>
</evidence>
<dbReference type="InterPro" id="IPR018097">
    <property type="entry name" value="EGF_Ca-bd_CS"/>
</dbReference>
<evidence type="ECO:0000256" key="13">
    <source>
        <dbReference type="ARBA" id="ARBA00023180"/>
    </source>
</evidence>
<dbReference type="PROSITE" id="PS01186">
    <property type="entry name" value="EGF_2"/>
    <property type="match status" value="3"/>
</dbReference>
<feature type="domain" description="C-type lectin" evidence="21">
    <location>
        <begin position="25"/>
        <end position="139"/>
    </location>
</feature>
<evidence type="ECO:0000256" key="4">
    <source>
        <dbReference type="ARBA" id="ARBA00022553"/>
    </source>
</evidence>
<dbReference type="InParanoid" id="A0A6P7LQA9"/>
<dbReference type="PIRSF" id="PIRSF001775">
    <property type="entry name" value="CD93/CD141"/>
    <property type="match status" value="1"/>
</dbReference>
<evidence type="ECO:0000256" key="19">
    <source>
        <dbReference type="SAM" id="SignalP"/>
    </source>
</evidence>